<proteinExistence type="predicted"/>
<feature type="region of interest" description="Disordered" evidence="1">
    <location>
        <begin position="1"/>
        <end position="25"/>
    </location>
</feature>
<dbReference type="AlphaFoldDB" id="A0A0A1UQI8"/>
<evidence type="ECO:0000259" key="2">
    <source>
        <dbReference type="SMART" id="SM01007"/>
    </source>
</evidence>
<dbReference type="OrthoDB" id="3238794at2759"/>
<comment type="caution">
    <text evidence="3">The sequence shown here is derived from an EMBL/GenBank/DDBJ whole genome shotgun (WGS) entry which is preliminary data.</text>
</comment>
<protein>
    <submittedName>
        <fullName evidence="3">Class II aldolase/adducin domain protein</fullName>
    </submittedName>
</protein>
<dbReference type="NCBIfam" id="NF005484">
    <property type="entry name" value="PRK07090.1"/>
    <property type="match status" value="1"/>
</dbReference>
<dbReference type="Gene3D" id="3.40.225.10">
    <property type="entry name" value="Class II aldolase/adducin N-terminal domain"/>
    <property type="match status" value="1"/>
</dbReference>
<dbReference type="InterPro" id="IPR036409">
    <property type="entry name" value="Aldolase_II/adducin_N_sf"/>
</dbReference>
<evidence type="ECO:0000256" key="1">
    <source>
        <dbReference type="SAM" id="MobiDB-lite"/>
    </source>
</evidence>
<feature type="domain" description="Class II aldolase/adducin N-terminal" evidence="2">
    <location>
        <begin position="51"/>
        <end position="230"/>
    </location>
</feature>
<dbReference type="SUPFAM" id="SSF53639">
    <property type="entry name" value="AraD/HMP-PK domain-like"/>
    <property type="match status" value="1"/>
</dbReference>
<evidence type="ECO:0000313" key="4">
    <source>
        <dbReference type="Proteomes" id="UP000030151"/>
    </source>
</evidence>
<dbReference type="GO" id="GO:0051015">
    <property type="term" value="F:actin filament binding"/>
    <property type="evidence" value="ECO:0007669"/>
    <property type="project" value="TreeGrafter"/>
</dbReference>
<dbReference type="PANTHER" id="PTHR10672:SF3">
    <property type="entry name" value="PROTEIN HU-LI TAI SHAO"/>
    <property type="match status" value="1"/>
</dbReference>
<reference evidence="3 4" key="1">
    <citation type="submission" date="2014-02" db="EMBL/GenBank/DDBJ databases">
        <title>The genome sequence of the entomopathogenic fungus Metarhizium robertsii ARSEF 2575.</title>
        <authorList>
            <person name="Giuliano Garisto Donzelli B."/>
            <person name="Roe B.A."/>
            <person name="Macmil S.L."/>
            <person name="Krasnoff S.B."/>
            <person name="Gibson D.M."/>
        </authorList>
    </citation>
    <scope>NUCLEOTIDE SEQUENCE [LARGE SCALE GENOMIC DNA]</scope>
    <source>
        <strain evidence="3 4">ARSEF 2575</strain>
    </source>
</reference>
<dbReference type="Pfam" id="PF00596">
    <property type="entry name" value="Aldolase_II"/>
    <property type="match status" value="1"/>
</dbReference>
<dbReference type="eggNOG" id="KOG3699">
    <property type="taxonomic scope" value="Eukaryota"/>
</dbReference>
<gene>
    <name evidence="3" type="ORF">X797_008700</name>
</gene>
<dbReference type="GO" id="GO:0005856">
    <property type="term" value="C:cytoskeleton"/>
    <property type="evidence" value="ECO:0007669"/>
    <property type="project" value="TreeGrafter"/>
</dbReference>
<organism evidence="3 4">
    <name type="scientific">Metarhizium robertsii</name>
    <dbReference type="NCBI Taxonomy" id="568076"/>
    <lineage>
        <taxon>Eukaryota</taxon>
        <taxon>Fungi</taxon>
        <taxon>Dikarya</taxon>
        <taxon>Ascomycota</taxon>
        <taxon>Pezizomycotina</taxon>
        <taxon>Sordariomycetes</taxon>
        <taxon>Hypocreomycetidae</taxon>
        <taxon>Hypocreales</taxon>
        <taxon>Clavicipitaceae</taxon>
        <taxon>Metarhizium</taxon>
    </lineage>
</organism>
<dbReference type="HOGENOM" id="CLU_006033_1_2_1"/>
<evidence type="ECO:0000313" key="3">
    <source>
        <dbReference type="EMBL" id="EXU98093.1"/>
    </source>
</evidence>
<dbReference type="InterPro" id="IPR051017">
    <property type="entry name" value="Aldolase-II_Adducin_sf"/>
</dbReference>
<feature type="compositionally biased region" description="Low complexity" evidence="1">
    <location>
        <begin position="1"/>
        <end position="18"/>
    </location>
</feature>
<name>A0A0A1UQI8_9HYPO</name>
<dbReference type="InterPro" id="IPR001303">
    <property type="entry name" value="Aldolase_II/adducin_N"/>
</dbReference>
<accession>A0A0A1UQI8</accession>
<dbReference type="PANTHER" id="PTHR10672">
    <property type="entry name" value="ADDUCIN"/>
    <property type="match status" value="1"/>
</dbReference>
<sequence length="278" mass="30420">MAPSATTAPVKAAAPAPKIGSEPLRPKEYFDKRSAEEMKKNLKIPERTLQEMMACACRIISSKQEDAGMTGQISARSEKGDGFYWTLRFGVGWDEANPEDMIEVDGDLNTVTGDGMANPATRFHLWVYSGRPDVHSIIHTHSPWVQALAAAEQPLVVSQMDMTPFYNNCAFLGKWPGLPIADDEGVIITAALADKNSIILANHGMLTAGKNVRASTYLAVLLERACRIQLRAAAYGPPRPVNGALAKEAGSYLLRDNIVNSSFEYWYRQSKGFAPMSI</sequence>
<dbReference type="EMBL" id="JELW01000029">
    <property type="protein sequence ID" value="EXU98093.1"/>
    <property type="molecule type" value="Genomic_DNA"/>
</dbReference>
<dbReference type="SMART" id="SM01007">
    <property type="entry name" value="Aldolase_II"/>
    <property type="match status" value="1"/>
</dbReference>
<dbReference type="Proteomes" id="UP000030151">
    <property type="component" value="Unassembled WGS sequence"/>
</dbReference>